<proteinExistence type="predicted"/>
<evidence type="ECO:0000313" key="1">
    <source>
        <dbReference type="EnsemblMetazoa" id="AATE021080-PA.1"/>
    </source>
</evidence>
<dbReference type="AlphaFoldDB" id="A0A182JMZ0"/>
<dbReference type="EnsemblMetazoa" id="AATE021080-RA">
    <property type="protein sequence ID" value="AATE021080-PA.1"/>
    <property type="gene ID" value="AATE021080"/>
</dbReference>
<sequence length="257" mass="28739">MSRMPRVAPAFALLVVAFVALEPASAGVVSSPPTNIRQFHKGILMLNAVVHFPDPPPPAATVEDKLDYCELVLAELEAQLPRKSLFRWLFLDRIRLASGYEKEFRFSYDSVLCVTIVGLALASPPSMKGGHIPEALDNRLAEMIKWFEARIPIYQKANYLLKKLGVEVAKLSDMHNGIDFYYQGASDLEYFQGESDTKSKSGDGPQLRVIKVTDGGVDLKPVEEVVRKALEKRNVKNILQLSPEIKSAFKKIMHKKQ</sequence>
<protein>
    <submittedName>
        <fullName evidence="1">Uncharacterized protein</fullName>
    </submittedName>
</protein>
<reference evidence="1" key="1">
    <citation type="submission" date="2022-08" db="UniProtKB">
        <authorList>
            <consortium name="EnsemblMetazoa"/>
        </authorList>
    </citation>
    <scope>IDENTIFICATION</scope>
    <source>
        <strain evidence="1">EBRO</strain>
    </source>
</reference>
<name>A0A182JMZ0_ANOAO</name>
<organism evidence="1">
    <name type="scientific">Anopheles atroparvus</name>
    <name type="common">European mosquito</name>
    <dbReference type="NCBI Taxonomy" id="41427"/>
    <lineage>
        <taxon>Eukaryota</taxon>
        <taxon>Metazoa</taxon>
        <taxon>Ecdysozoa</taxon>
        <taxon>Arthropoda</taxon>
        <taxon>Hexapoda</taxon>
        <taxon>Insecta</taxon>
        <taxon>Pterygota</taxon>
        <taxon>Neoptera</taxon>
        <taxon>Endopterygota</taxon>
        <taxon>Diptera</taxon>
        <taxon>Nematocera</taxon>
        <taxon>Culicoidea</taxon>
        <taxon>Culicidae</taxon>
        <taxon>Anophelinae</taxon>
        <taxon>Anopheles</taxon>
    </lineage>
</organism>
<accession>A0A182JMZ0</accession>
<dbReference type="VEuPathDB" id="VectorBase:AATE021080"/>